<dbReference type="Proteomes" id="UP000789342">
    <property type="component" value="Unassembled WGS sequence"/>
</dbReference>
<keyword evidence="5" id="KW-1185">Reference proteome</keyword>
<evidence type="ECO:0000256" key="2">
    <source>
        <dbReference type="SAM" id="Coils"/>
    </source>
</evidence>
<proteinExistence type="predicted"/>
<keyword evidence="1" id="KW-0677">Repeat</keyword>
<evidence type="ECO:0000256" key="1">
    <source>
        <dbReference type="ARBA" id="ARBA00022737"/>
    </source>
</evidence>
<dbReference type="InterPro" id="IPR050667">
    <property type="entry name" value="PPR-containing_protein"/>
</dbReference>
<protein>
    <submittedName>
        <fullName evidence="4">12046_t:CDS:1</fullName>
    </submittedName>
</protein>
<gene>
    <name evidence="4" type="ORF">AMORRO_LOCUS1033</name>
</gene>
<feature type="coiled-coil region" evidence="2">
    <location>
        <begin position="312"/>
        <end position="347"/>
    </location>
</feature>
<evidence type="ECO:0000313" key="5">
    <source>
        <dbReference type="Proteomes" id="UP000789342"/>
    </source>
</evidence>
<feature type="compositionally biased region" description="Low complexity" evidence="3">
    <location>
        <begin position="1331"/>
        <end position="1341"/>
    </location>
</feature>
<dbReference type="PANTHER" id="PTHR47939:SF13">
    <property type="entry name" value="OS03G0201400 PROTEIN"/>
    <property type="match status" value="1"/>
</dbReference>
<evidence type="ECO:0000313" key="4">
    <source>
        <dbReference type="EMBL" id="CAG8453761.1"/>
    </source>
</evidence>
<keyword evidence="2" id="KW-0175">Coiled coil</keyword>
<feature type="region of interest" description="Disordered" evidence="3">
    <location>
        <begin position="1330"/>
        <end position="1356"/>
    </location>
</feature>
<dbReference type="InterPro" id="IPR011990">
    <property type="entry name" value="TPR-like_helical_dom_sf"/>
</dbReference>
<accession>A0A9N8VMT9</accession>
<dbReference type="PANTHER" id="PTHR47939">
    <property type="entry name" value="MEMBRANE-ASSOCIATED SALT-INDUCIBLE PROTEIN-LIKE"/>
    <property type="match status" value="1"/>
</dbReference>
<evidence type="ECO:0000256" key="3">
    <source>
        <dbReference type="SAM" id="MobiDB-lite"/>
    </source>
</evidence>
<name>A0A9N8VMT9_9GLOM</name>
<dbReference type="OrthoDB" id="185373at2759"/>
<comment type="caution">
    <text evidence="4">The sequence shown here is derived from an EMBL/GenBank/DDBJ whole genome shotgun (WGS) entry which is preliminary data.</text>
</comment>
<dbReference type="EMBL" id="CAJVPV010000375">
    <property type="protein sequence ID" value="CAG8453761.1"/>
    <property type="molecule type" value="Genomic_DNA"/>
</dbReference>
<organism evidence="4 5">
    <name type="scientific">Acaulospora morrowiae</name>
    <dbReference type="NCBI Taxonomy" id="94023"/>
    <lineage>
        <taxon>Eukaryota</taxon>
        <taxon>Fungi</taxon>
        <taxon>Fungi incertae sedis</taxon>
        <taxon>Mucoromycota</taxon>
        <taxon>Glomeromycotina</taxon>
        <taxon>Glomeromycetes</taxon>
        <taxon>Diversisporales</taxon>
        <taxon>Acaulosporaceae</taxon>
        <taxon>Acaulospora</taxon>
    </lineage>
</organism>
<sequence length="1406" mass="161878">MAFSSTHNKILGSVKWVPIKVNTVFGHETHLAKSVFSENSYLELKIFLDVERLPEYIQYLSEFLRERLDIEHKAIRLDDILLLESKRSVGPVDLVWSFSCKLIPSSLPNTVSPRCDSNEFIDGATALYTHFILPQLLLSSAYNQQVDVLHDYIKSKEEQFNETVRLMSLMRMESNKRNDDNSTSFTSEDSYQEIERIITSSDPLETDIPLDLHKNQIYSRLFQKATEQVIPPNLVNLPITSETLSCSSSVPSIFDFEQSSRISQCSTIKLPSLPSQISEIFNSQLSAYEGSTFEIPSPVHDASHSNVVNSDESQVERERIQLEEKLKAEADARERKIRTELKEMDRRNATKIIKKRKKITYPLRTFKRKSFSTRTQKEISHVSAITPTQPDSNLNGTEQATYLKRMQEFLSANDLSSVTKEFIELKNNNVAPNLEIYHILLKACHLTADLPSAIEIIKQMHNASKETSLPIKETYKLLLNVVAASSDHTLAISIVKSIANGQIPLVHQRSILRENSDPLEFEVDLEMWKLMLSAITTPHKLYGTRNMEYFEEVKNLGEMFLELHKRPFDKETWRLLIRSLGSYPKKSENFDLALKSLQEHSITPELYSEIIWALSRKSKVEEAMIYLDQLISDFGYIPSREPLYALTSYYADLGEYQETDYLIKNYAKLIKSEGQQPGKQENWEINFMTVLMQAYVQALRKKTSPQEPNANYRNVIPIVMREESVDYFSKKYFTKSPFYLSWKNLMESVKKPDSTFCRDHYDLIIRFNVLANRIDSTEFPLENCLQMIRSMRGNGMDPSFETYKFLLEGYSRSEFDGTSVQRVEKALEIFEMIRLAGYDVDNLQVFQPLLDSCLPNVKFETDRQTERDHRIRKKDKGVENISLLHEPSVPKIFEIEKLMKNLKVIHNQKSIMTILEYLGGTGNYTNMWRRWTEISLMGYRRGELLYETILRLASRDFTESEYAINVVRHQMVRETPPVEPTFGIYFQLFECCLKCNDILTIRELIEEIKNIQFGKTNVEHWKSNEDDGSDGGGGAGFFGVNSLRISKEDQLKLQALVLNTCFKFPVLHKDGEELARNVLEHRKDLIDFEFWRLLLGYYTEQNSSKVQETFETFVDWRNYRCGFKKLDMVEKEHEENADTVVDYHLGVTPQSEWDGKDNTSGTLNPSTVDFSKIRNIRLPIPPFTLKDIGIINIYGKNLIRAGNFSLTKEILTDIVSNFEISPKSTKSQVSLGQTTTTSLITKIDSKIIDMNILKEFAYLTFKQNKLDELRWLEKSILNKIDFSSKSLTSTSDSLSLSTAYSSFLSNDQREFAKKKDFEILSRWISKCLKASPSSSHPISPSRRNRGMINDKSPAAEHPASYTSYVDLLPSEGSTSTDAMLKSLNYLATKPKNVEDNEGGRGTKVKN</sequence>
<dbReference type="Gene3D" id="1.25.40.10">
    <property type="entry name" value="Tetratricopeptide repeat domain"/>
    <property type="match status" value="2"/>
</dbReference>
<reference evidence="4" key="1">
    <citation type="submission" date="2021-06" db="EMBL/GenBank/DDBJ databases">
        <authorList>
            <person name="Kallberg Y."/>
            <person name="Tangrot J."/>
            <person name="Rosling A."/>
        </authorList>
    </citation>
    <scope>NUCLEOTIDE SEQUENCE</scope>
    <source>
        <strain evidence="4">CL551</strain>
    </source>
</reference>